<name>A0ABT3HHB3_9HYPH</name>
<reference evidence="3" key="1">
    <citation type="submission" date="2023-07" db="EMBL/GenBank/DDBJ databases">
        <title>Genome sequencing of Purple Non-Sulfur Bacteria from various extreme environments.</title>
        <authorList>
            <person name="Mayer M."/>
        </authorList>
    </citation>
    <scope>NUCLEOTIDE SEQUENCE [LARGE SCALE GENOMIC DNA]</scope>
    <source>
        <strain evidence="3">DSM 17935</strain>
    </source>
</reference>
<comment type="caution">
    <text evidence="2">The sequence shown here is derived from an EMBL/GenBank/DDBJ whole genome shotgun (WGS) entry which is preliminary data.</text>
</comment>
<dbReference type="EMBL" id="JAOQNS010000014">
    <property type="protein sequence ID" value="MCW2309694.1"/>
    <property type="molecule type" value="Genomic_DNA"/>
</dbReference>
<proteinExistence type="predicted"/>
<dbReference type="RefSeq" id="WP_264603274.1">
    <property type="nucleotide sequence ID" value="NZ_JAOQNS010000014.1"/>
</dbReference>
<accession>A0ABT3HHB3</accession>
<evidence type="ECO:0000313" key="3">
    <source>
        <dbReference type="Proteomes" id="UP001209755"/>
    </source>
</evidence>
<organism evidence="2 3">
    <name type="scientific">Rhodobium gokarnense</name>
    <dbReference type="NCBI Taxonomy" id="364296"/>
    <lineage>
        <taxon>Bacteria</taxon>
        <taxon>Pseudomonadati</taxon>
        <taxon>Pseudomonadota</taxon>
        <taxon>Alphaproteobacteria</taxon>
        <taxon>Hyphomicrobiales</taxon>
        <taxon>Rhodobiaceae</taxon>
        <taxon>Rhodobium</taxon>
    </lineage>
</organism>
<feature type="coiled-coil region" evidence="1">
    <location>
        <begin position="12"/>
        <end position="39"/>
    </location>
</feature>
<sequence>MREFLAPHRGKIERDLRDKEQARAEIRDLANQAVALERIKTGTKEAAIGNLSARHDLGSWLLRLCRGDPVRVEVHYVVRLVDALAGALKEHDMRLALARERLHAIGAA</sequence>
<protein>
    <submittedName>
        <fullName evidence="2">Uncharacterized protein</fullName>
    </submittedName>
</protein>
<keyword evidence="3" id="KW-1185">Reference proteome</keyword>
<gene>
    <name evidence="2" type="ORF">M2319_004053</name>
</gene>
<dbReference type="Proteomes" id="UP001209755">
    <property type="component" value="Unassembled WGS sequence"/>
</dbReference>
<evidence type="ECO:0000256" key="1">
    <source>
        <dbReference type="SAM" id="Coils"/>
    </source>
</evidence>
<keyword evidence="1" id="KW-0175">Coiled coil</keyword>
<evidence type="ECO:0000313" key="2">
    <source>
        <dbReference type="EMBL" id="MCW2309694.1"/>
    </source>
</evidence>